<dbReference type="EMBL" id="CM055756">
    <property type="protein sequence ID" value="KAJ7989915.1"/>
    <property type="molecule type" value="Genomic_DNA"/>
</dbReference>
<evidence type="ECO:0000313" key="2">
    <source>
        <dbReference type="Proteomes" id="UP001157502"/>
    </source>
</evidence>
<gene>
    <name evidence="1" type="ORF">DPEC_G00309440</name>
</gene>
<sequence>MHRAAVGQSGSFSNGRISTAWRRNSPGFSLNKSIANQREWELGLGHHAKATGASGLKKPGSWSLSWARTRGAERVDGRATVNTRTYQYIVWTL</sequence>
<protein>
    <submittedName>
        <fullName evidence="1">Uncharacterized protein</fullName>
    </submittedName>
</protein>
<evidence type="ECO:0000313" key="1">
    <source>
        <dbReference type="EMBL" id="KAJ7989915.1"/>
    </source>
</evidence>
<comment type="caution">
    <text evidence="1">The sequence shown here is derived from an EMBL/GenBank/DDBJ whole genome shotgun (WGS) entry which is preliminary data.</text>
</comment>
<accession>A0ACC2FF81</accession>
<proteinExistence type="predicted"/>
<name>A0ACC2FF81_DALPE</name>
<keyword evidence="2" id="KW-1185">Reference proteome</keyword>
<organism evidence="1 2">
    <name type="scientific">Dallia pectoralis</name>
    <name type="common">Alaska blackfish</name>
    <dbReference type="NCBI Taxonomy" id="75939"/>
    <lineage>
        <taxon>Eukaryota</taxon>
        <taxon>Metazoa</taxon>
        <taxon>Chordata</taxon>
        <taxon>Craniata</taxon>
        <taxon>Vertebrata</taxon>
        <taxon>Euteleostomi</taxon>
        <taxon>Actinopterygii</taxon>
        <taxon>Neopterygii</taxon>
        <taxon>Teleostei</taxon>
        <taxon>Protacanthopterygii</taxon>
        <taxon>Esociformes</taxon>
        <taxon>Umbridae</taxon>
        <taxon>Dallia</taxon>
    </lineage>
</organism>
<reference evidence="1" key="1">
    <citation type="submission" date="2021-05" db="EMBL/GenBank/DDBJ databases">
        <authorList>
            <person name="Pan Q."/>
            <person name="Jouanno E."/>
            <person name="Zahm M."/>
            <person name="Klopp C."/>
            <person name="Cabau C."/>
            <person name="Louis A."/>
            <person name="Berthelot C."/>
            <person name="Parey E."/>
            <person name="Roest Crollius H."/>
            <person name="Montfort J."/>
            <person name="Robinson-Rechavi M."/>
            <person name="Bouchez O."/>
            <person name="Lampietro C."/>
            <person name="Lopez Roques C."/>
            <person name="Donnadieu C."/>
            <person name="Postlethwait J."/>
            <person name="Bobe J."/>
            <person name="Dillon D."/>
            <person name="Chandos A."/>
            <person name="von Hippel F."/>
            <person name="Guiguen Y."/>
        </authorList>
    </citation>
    <scope>NUCLEOTIDE SEQUENCE</scope>
    <source>
        <strain evidence="1">YG-Jan2019</strain>
    </source>
</reference>
<dbReference type="Proteomes" id="UP001157502">
    <property type="component" value="Chromosome 29"/>
</dbReference>